<keyword evidence="7 9" id="KW-0472">Membrane</keyword>
<dbReference type="PANTHER" id="PTHR12174:SF23">
    <property type="entry name" value="MINOR HISTOCOMPATIBILITY ANTIGEN H13"/>
    <property type="match status" value="1"/>
</dbReference>
<evidence type="ECO:0000256" key="3">
    <source>
        <dbReference type="ARBA" id="ARBA00022692"/>
    </source>
</evidence>
<feature type="transmembrane region" description="Helical" evidence="9">
    <location>
        <begin position="237"/>
        <end position="259"/>
    </location>
</feature>
<dbReference type="GO" id="GO:0033619">
    <property type="term" value="P:membrane protein proteolysis"/>
    <property type="evidence" value="ECO:0007669"/>
    <property type="project" value="TreeGrafter"/>
</dbReference>
<evidence type="ECO:0000256" key="7">
    <source>
        <dbReference type="ARBA" id="ARBA00023136"/>
    </source>
</evidence>
<feature type="transmembrane region" description="Helical" evidence="9">
    <location>
        <begin position="60"/>
        <end position="78"/>
    </location>
</feature>
<dbReference type="EMBL" id="KN838579">
    <property type="protein sequence ID" value="KIK03477.1"/>
    <property type="molecule type" value="Genomic_DNA"/>
</dbReference>
<keyword evidence="6 9" id="KW-1133">Transmembrane helix</keyword>
<feature type="compositionally biased region" description="Basic and acidic residues" evidence="8">
    <location>
        <begin position="350"/>
        <end position="360"/>
    </location>
</feature>
<dbReference type="OrthoDB" id="29661at2759"/>
<evidence type="ECO:0000256" key="1">
    <source>
        <dbReference type="ARBA" id="ARBA00004477"/>
    </source>
</evidence>
<evidence type="ECO:0000256" key="8">
    <source>
        <dbReference type="SAM" id="MobiDB-lite"/>
    </source>
</evidence>
<accession>A0A0C9Y0J5</accession>
<evidence type="ECO:0000313" key="11">
    <source>
        <dbReference type="Proteomes" id="UP000054477"/>
    </source>
</evidence>
<dbReference type="InterPro" id="IPR007369">
    <property type="entry name" value="Peptidase_A22B_SPP"/>
</dbReference>
<gene>
    <name evidence="10" type="ORF">K443DRAFT_653266</name>
</gene>
<dbReference type="GO" id="GO:0006465">
    <property type="term" value="P:signal peptide processing"/>
    <property type="evidence" value="ECO:0007669"/>
    <property type="project" value="TreeGrafter"/>
</dbReference>
<sequence>MLDLDWDLLSSYAGLLSLASFSIYAGSFGSLPNPKRPSIQQGADDDVEEEIEERLSSEDAWLFPVIGSVVLCGLYYVLRYFGKEWINWLLGWYFAFVGVGSMWKSLISLTKFVLGEATWNRFDKLSVSMKKGSTLLLSLSERTPSLILFPLAIIPSALFTLGWRSVLITDILSLSFSHNALAMLKIDSFKTGSILLSGLFFYDIWWVFGTEVMVKVATTLDVPIKLLWPKSLIFSDARGFTMLGLGDVVIPGTFIALALRYDHHRFLRSSQKTFGPKPYFYASLSAYILGLIATMTVMHVSGKAQPALLYLSPACIVSFVLTAIVRGELGEAWAWSDTPKNGEDNEEKDGDGKVGEESRSNKTSSVN</sequence>
<dbReference type="GO" id="GO:0098553">
    <property type="term" value="C:lumenal side of endoplasmic reticulum membrane"/>
    <property type="evidence" value="ECO:0007669"/>
    <property type="project" value="TreeGrafter"/>
</dbReference>
<keyword evidence="5" id="KW-0256">Endoplasmic reticulum</keyword>
<keyword evidence="11" id="KW-1185">Reference proteome</keyword>
<feature type="transmembrane region" description="Helical" evidence="9">
    <location>
        <begin position="279"/>
        <end position="301"/>
    </location>
</feature>
<organism evidence="10 11">
    <name type="scientific">Laccaria amethystina LaAM-08-1</name>
    <dbReference type="NCBI Taxonomy" id="1095629"/>
    <lineage>
        <taxon>Eukaryota</taxon>
        <taxon>Fungi</taxon>
        <taxon>Dikarya</taxon>
        <taxon>Basidiomycota</taxon>
        <taxon>Agaricomycotina</taxon>
        <taxon>Agaricomycetes</taxon>
        <taxon>Agaricomycetidae</taxon>
        <taxon>Agaricales</taxon>
        <taxon>Agaricineae</taxon>
        <taxon>Hydnangiaceae</taxon>
        <taxon>Laccaria</taxon>
    </lineage>
</organism>
<feature type="transmembrane region" description="Helical" evidence="9">
    <location>
        <begin position="194"/>
        <end position="217"/>
    </location>
</feature>
<dbReference type="Pfam" id="PF04258">
    <property type="entry name" value="Peptidase_A22B"/>
    <property type="match status" value="1"/>
</dbReference>
<reference evidence="11" key="2">
    <citation type="submission" date="2015-01" db="EMBL/GenBank/DDBJ databases">
        <title>Evolutionary Origins and Diversification of the Mycorrhizal Mutualists.</title>
        <authorList>
            <consortium name="DOE Joint Genome Institute"/>
            <consortium name="Mycorrhizal Genomics Consortium"/>
            <person name="Kohler A."/>
            <person name="Kuo A."/>
            <person name="Nagy L.G."/>
            <person name="Floudas D."/>
            <person name="Copeland A."/>
            <person name="Barry K.W."/>
            <person name="Cichocki N."/>
            <person name="Veneault-Fourrey C."/>
            <person name="LaButti K."/>
            <person name="Lindquist E.A."/>
            <person name="Lipzen A."/>
            <person name="Lundell T."/>
            <person name="Morin E."/>
            <person name="Murat C."/>
            <person name="Riley R."/>
            <person name="Ohm R."/>
            <person name="Sun H."/>
            <person name="Tunlid A."/>
            <person name="Henrissat B."/>
            <person name="Grigoriev I.V."/>
            <person name="Hibbett D.S."/>
            <person name="Martin F."/>
        </authorList>
    </citation>
    <scope>NUCLEOTIDE SEQUENCE [LARGE SCALE GENOMIC DNA]</scope>
    <source>
        <strain evidence="11">LaAM-08-1</strain>
    </source>
</reference>
<dbReference type="STRING" id="1095629.A0A0C9Y0J5"/>
<evidence type="ECO:0008006" key="12">
    <source>
        <dbReference type="Google" id="ProtNLM"/>
    </source>
</evidence>
<evidence type="ECO:0000256" key="4">
    <source>
        <dbReference type="ARBA" id="ARBA00022801"/>
    </source>
</evidence>
<dbReference type="SMART" id="SM00730">
    <property type="entry name" value="PSN"/>
    <property type="match status" value="1"/>
</dbReference>
<keyword evidence="4" id="KW-0378">Hydrolase</keyword>
<dbReference type="GO" id="GO:0042500">
    <property type="term" value="F:aspartic endopeptidase activity, intramembrane cleaving"/>
    <property type="evidence" value="ECO:0007669"/>
    <property type="project" value="InterPro"/>
</dbReference>
<feature type="transmembrane region" description="Helical" evidence="9">
    <location>
        <begin position="307"/>
        <end position="325"/>
    </location>
</feature>
<dbReference type="InterPro" id="IPR006639">
    <property type="entry name" value="Preselin/SPP"/>
</dbReference>
<keyword evidence="3 9" id="KW-0812">Transmembrane</keyword>
<proteinExistence type="inferred from homology"/>
<evidence type="ECO:0000313" key="10">
    <source>
        <dbReference type="EMBL" id="KIK03477.1"/>
    </source>
</evidence>
<comment type="subcellular location">
    <subcellularLocation>
        <location evidence="1">Endoplasmic reticulum membrane</location>
        <topology evidence="1">Multi-pass membrane protein</topology>
    </subcellularLocation>
</comment>
<feature type="transmembrane region" description="Helical" evidence="9">
    <location>
        <begin position="90"/>
        <end position="114"/>
    </location>
</feature>
<evidence type="ECO:0000256" key="5">
    <source>
        <dbReference type="ARBA" id="ARBA00022824"/>
    </source>
</evidence>
<dbReference type="Proteomes" id="UP000054477">
    <property type="component" value="Unassembled WGS sequence"/>
</dbReference>
<name>A0A0C9Y0J5_9AGAR</name>
<evidence type="ECO:0000256" key="9">
    <source>
        <dbReference type="SAM" id="Phobius"/>
    </source>
</evidence>
<dbReference type="GO" id="GO:0098554">
    <property type="term" value="C:cytoplasmic side of endoplasmic reticulum membrane"/>
    <property type="evidence" value="ECO:0007669"/>
    <property type="project" value="TreeGrafter"/>
</dbReference>
<evidence type="ECO:0000256" key="2">
    <source>
        <dbReference type="ARBA" id="ARBA00006859"/>
    </source>
</evidence>
<dbReference type="PANTHER" id="PTHR12174">
    <property type="entry name" value="SIGNAL PEPTIDE PEPTIDASE"/>
    <property type="match status" value="1"/>
</dbReference>
<evidence type="ECO:0000256" key="6">
    <source>
        <dbReference type="ARBA" id="ARBA00022989"/>
    </source>
</evidence>
<reference evidence="10 11" key="1">
    <citation type="submission" date="2014-04" db="EMBL/GenBank/DDBJ databases">
        <authorList>
            <consortium name="DOE Joint Genome Institute"/>
            <person name="Kuo A."/>
            <person name="Kohler A."/>
            <person name="Nagy L.G."/>
            <person name="Floudas D."/>
            <person name="Copeland A."/>
            <person name="Barry K.W."/>
            <person name="Cichocki N."/>
            <person name="Veneault-Fourrey C."/>
            <person name="LaButti K."/>
            <person name="Lindquist E.A."/>
            <person name="Lipzen A."/>
            <person name="Lundell T."/>
            <person name="Morin E."/>
            <person name="Murat C."/>
            <person name="Sun H."/>
            <person name="Tunlid A."/>
            <person name="Henrissat B."/>
            <person name="Grigoriev I.V."/>
            <person name="Hibbett D.S."/>
            <person name="Martin F."/>
            <person name="Nordberg H.P."/>
            <person name="Cantor M.N."/>
            <person name="Hua S.X."/>
        </authorList>
    </citation>
    <scope>NUCLEOTIDE SEQUENCE [LARGE SCALE GENOMIC DNA]</scope>
    <source>
        <strain evidence="10 11">LaAM-08-1</strain>
    </source>
</reference>
<dbReference type="HOGENOM" id="CLU_023799_0_1_1"/>
<dbReference type="AlphaFoldDB" id="A0A0C9Y0J5"/>
<comment type="similarity">
    <text evidence="2">Belongs to the peptidase A22B family.</text>
</comment>
<protein>
    <recommendedName>
        <fullName evidence="12">Peptidase A22B, signal peptide peptidase</fullName>
    </recommendedName>
</protein>
<feature type="region of interest" description="Disordered" evidence="8">
    <location>
        <begin position="336"/>
        <end position="367"/>
    </location>
</feature>